<dbReference type="AlphaFoldDB" id="A0A7J6VZ16"/>
<organism evidence="1 2">
    <name type="scientific">Thalictrum thalictroides</name>
    <name type="common">Rue-anemone</name>
    <name type="synonym">Anemone thalictroides</name>
    <dbReference type="NCBI Taxonomy" id="46969"/>
    <lineage>
        <taxon>Eukaryota</taxon>
        <taxon>Viridiplantae</taxon>
        <taxon>Streptophyta</taxon>
        <taxon>Embryophyta</taxon>
        <taxon>Tracheophyta</taxon>
        <taxon>Spermatophyta</taxon>
        <taxon>Magnoliopsida</taxon>
        <taxon>Ranunculales</taxon>
        <taxon>Ranunculaceae</taxon>
        <taxon>Thalictroideae</taxon>
        <taxon>Thalictrum</taxon>
    </lineage>
</organism>
<evidence type="ECO:0000313" key="2">
    <source>
        <dbReference type="Proteomes" id="UP000554482"/>
    </source>
</evidence>
<dbReference type="Proteomes" id="UP000554482">
    <property type="component" value="Unassembled WGS sequence"/>
</dbReference>
<protein>
    <submittedName>
        <fullName evidence="1">Uncharacterized protein</fullName>
    </submittedName>
</protein>
<name>A0A7J6VZ16_THATH</name>
<dbReference type="EMBL" id="JABWDY010024598">
    <property type="protein sequence ID" value="KAF5190103.1"/>
    <property type="molecule type" value="Genomic_DNA"/>
</dbReference>
<proteinExistence type="predicted"/>
<comment type="caution">
    <text evidence="1">The sequence shown here is derived from an EMBL/GenBank/DDBJ whole genome shotgun (WGS) entry which is preliminary data.</text>
</comment>
<evidence type="ECO:0000313" key="1">
    <source>
        <dbReference type="EMBL" id="KAF5190103.1"/>
    </source>
</evidence>
<accession>A0A7J6VZ16</accession>
<sequence>MKVVASHCTELMESIICYKRPFHAFKERWSCVPPKIRSIVESRTLLSATVSTEIAFPPSVGDGEPLELVF</sequence>
<reference evidence="1 2" key="1">
    <citation type="submission" date="2020-06" db="EMBL/GenBank/DDBJ databases">
        <title>Transcriptomic and genomic resources for Thalictrum thalictroides and T. hernandezii: Facilitating candidate gene discovery in an emerging model plant lineage.</title>
        <authorList>
            <person name="Arias T."/>
            <person name="Riano-Pachon D.M."/>
            <person name="Di Stilio V.S."/>
        </authorList>
    </citation>
    <scope>NUCLEOTIDE SEQUENCE [LARGE SCALE GENOMIC DNA]</scope>
    <source>
        <strain evidence="2">cv. WT478/WT964</strain>
        <tissue evidence="1">Leaves</tissue>
    </source>
</reference>
<keyword evidence="2" id="KW-1185">Reference proteome</keyword>
<gene>
    <name evidence="1" type="ORF">FRX31_020310</name>
</gene>